<dbReference type="InterPro" id="IPR036162">
    <property type="entry name" value="Resolvase-like_N_sf"/>
</dbReference>
<dbReference type="InterPro" id="IPR006119">
    <property type="entry name" value="Resolv_N"/>
</dbReference>
<organism evidence="4 5">
    <name type="scientific">Anaerovorax odorimutans</name>
    <dbReference type="NCBI Taxonomy" id="109327"/>
    <lineage>
        <taxon>Bacteria</taxon>
        <taxon>Bacillati</taxon>
        <taxon>Bacillota</taxon>
        <taxon>Clostridia</taxon>
        <taxon>Peptostreptococcales</taxon>
        <taxon>Anaerovoracaceae</taxon>
        <taxon>Anaerovorax</taxon>
    </lineage>
</organism>
<dbReference type="Pfam" id="PF13408">
    <property type="entry name" value="Zn_ribbon_recom"/>
    <property type="match status" value="1"/>
</dbReference>
<dbReference type="Proteomes" id="UP001524502">
    <property type="component" value="Unassembled WGS sequence"/>
</dbReference>
<dbReference type="Pfam" id="PF14287">
    <property type="entry name" value="DUF4368"/>
    <property type="match status" value="1"/>
</dbReference>
<dbReference type="InterPro" id="IPR050639">
    <property type="entry name" value="SSR_resolvase"/>
</dbReference>
<dbReference type="EMBL" id="JANFXK010000014">
    <property type="protein sequence ID" value="MCQ4637618.1"/>
    <property type="molecule type" value="Genomic_DNA"/>
</dbReference>
<keyword evidence="5" id="KW-1185">Reference proteome</keyword>
<evidence type="ECO:0000313" key="5">
    <source>
        <dbReference type="Proteomes" id="UP001524502"/>
    </source>
</evidence>
<dbReference type="Pfam" id="PF00239">
    <property type="entry name" value="Resolvase"/>
    <property type="match status" value="1"/>
</dbReference>
<proteinExistence type="predicted"/>
<protein>
    <submittedName>
        <fullName evidence="4">Recombinase family protein</fullName>
    </submittedName>
</protein>
<evidence type="ECO:0000313" key="4">
    <source>
        <dbReference type="EMBL" id="MCQ4637618.1"/>
    </source>
</evidence>
<gene>
    <name evidence="4" type="ORF">NE619_12865</name>
</gene>
<keyword evidence="1" id="KW-0175">Coiled coil</keyword>
<dbReference type="PROSITE" id="PS51737">
    <property type="entry name" value="RECOMBINASE_DNA_BIND"/>
    <property type="match status" value="1"/>
</dbReference>
<dbReference type="SUPFAM" id="SSF53041">
    <property type="entry name" value="Resolvase-like"/>
    <property type="match status" value="1"/>
</dbReference>
<feature type="domain" description="Resolvase/invertase-type recombinase catalytic" evidence="2">
    <location>
        <begin position="27"/>
        <end position="183"/>
    </location>
</feature>
<evidence type="ECO:0000259" key="2">
    <source>
        <dbReference type="PROSITE" id="PS51736"/>
    </source>
</evidence>
<evidence type="ECO:0000259" key="3">
    <source>
        <dbReference type="PROSITE" id="PS51737"/>
    </source>
</evidence>
<dbReference type="RefSeq" id="WP_256132805.1">
    <property type="nucleotide sequence ID" value="NZ_JANFXK010000014.1"/>
</dbReference>
<accession>A0ABT1RQZ4</accession>
<dbReference type="InterPro" id="IPR011109">
    <property type="entry name" value="DNA_bind_recombinase_dom"/>
</dbReference>
<reference evidence="4 5" key="1">
    <citation type="submission" date="2022-06" db="EMBL/GenBank/DDBJ databases">
        <title>Isolation of gut microbiota from human fecal samples.</title>
        <authorList>
            <person name="Pamer E.G."/>
            <person name="Barat B."/>
            <person name="Waligurski E."/>
            <person name="Medina S."/>
            <person name="Paddock L."/>
            <person name="Mostad J."/>
        </authorList>
    </citation>
    <scope>NUCLEOTIDE SEQUENCE [LARGE SCALE GENOMIC DNA]</scope>
    <source>
        <strain evidence="4 5">SL.3.17</strain>
    </source>
</reference>
<comment type="caution">
    <text evidence="4">The sequence shown here is derived from an EMBL/GenBank/DDBJ whole genome shotgun (WGS) entry which is preliminary data.</text>
</comment>
<dbReference type="SMART" id="SM00857">
    <property type="entry name" value="Resolvase"/>
    <property type="match status" value="1"/>
</dbReference>
<name>A0ABT1RQZ4_9FIRM</name>
<sequence>MGTRLTKEGKNRNGVYFRSQGMPIVWNIGVYIRLSVADGNDVSLSVKNQDAIIKNFLENEFNEPYRLYKTYIDDGVSGTTNDERNSFQQMIRDIEGGKVNCVVSKMLSRVFRNYSDQGYFLEEYFPRMGIRFITLEAPKVDTYMNPNVVHGYELPLNGIVNDRIAESASMSVRQTFRNMRREGKFQGGFPPYGYIRNPEDKYSFVIDEEAAGIVRQIFHWYVFCRMNLEEIRRTLNERNIPNPTGYKVSKGCNYQNPGVQGNESFAWSARTIKMILQNRTYLGEMIQGKLTVISYKVHKQIQVPEDQWASVANRHEPIIEQEVFDKAQELLELNKSMKSYQSEPSLLSGFLYCADCRRKMHKRKNGKRVYYACSTYYKRNKNDCTSHFTKADIIEKAVLEAVQLQISFADVDEVLEGITELDEMEYRKEQKNQLKTVKAKIKKLDKQLEALYLDYNKRMLTEKEYLGFRKKFCTQKEALEKSLAQMDANLNDEKQRQAKRDQWKEVFRKHKNITELNRQILEELVDRIYVDEEKNITIQFKFGDLFKAYI</sequence>
<dbReference type="InterPro" id="IPR038109">
    <property type="entry name" value="DNA_bind_recomb_sf"/>
</dbReference>
<dbReference type="PANTHER" id="PTHR30461:SF23">
    <property type="entry name" value="DNA RECOMBINASE-RELATED"/>
    <property type="match status" value="1"/>
</dbReference>
<dbReference type="InterPro" id="IPR025827">
    <property type="entry name" value="Zn_ribbon_recom_dom"/>
</dbReference>
<feature type="domain" description="Recombinase" evidence="3">
    <location>
        <begin position="191"/>
        <end position="337"/>
    </location>
</feature>
<dbReference type="Pfam" id="PF07508">
    <property type="entry name" value="Recombinase"/>
    <property type="match status" value="1"/>
</dbReference>
<dbReference type="Gene3D" id="3.90.1750.20">
    <property type="entry name" value="Putative Large Serine Recombinase, Chain B, Domain 2"/>
    <property type="match status" value="1"/>
</dbReference>
<dbReference type="PANTHER" id="PTHR30461">
    <property type="entry name" value="DNA-INVERTASE FROM LAMBDOID PROPHAGE"/>
    <property type="match status" value="1"/>
</dbReference>
<evidence type="ECO:0000256" key="1">
    <source>
        <dbReference type="SAM" id="Coils"/>
    </source>
</evidence>
<dbReference type="InterPro" id="IPR025378">
    <property type="entry name" value="DUF4368"/>
</dbReference>
<feature type="coiled-coil region" evidence="1">
    <location>
        <begin position="427"/>
        <end position="496"/>
    </location>
</feature>
<dbReference type="Gene3D" id="3.40.50.1390">
    <property type="entry name" value="Resolvase, N-terminal catalytic domain"/>
    <property type="match status" value="1"/>
</dbReference>
<dbReference type="PROSITE" id="PS51736">
    <property type="entry name" value="RECOMBINASES_3"/>
    <property type="match status" value="1"/>
</dbReference>